<dbReference type="HOGENOM" id="CLU_023643_3_2_1"/>
<evidence type="ECO:0000256" key="3">
    <source>
        <dbReference type="ARBA" id="ARBA00022679"/>
    </source>
</evidence>
<dbReference type="PANTHER" id="PTHR11085:SF10">
    <property type="entry name" value="NAD-DEPENDENT PROTEIN DEACYLASE SIRTUIN-5, MITOCHONDRIAL-RELATED"/>
    <property type="match status" value="1"/>
</dbReference>
<reference evidence="10 11" key="1">
    <citation type="journal article" date="2012" name="Eukaryot. Cell">
        <title>Draft genome sequence of CBS 2479, the standard type strain of Trichosporon asahii.</title>
        <authorList>
            <person name="Yang R.Y."/>
            <person name="Li H.T."/>
            <person name="Zhu H."/>
            <person name="Zhou G.P."/>
            <person name="Wang M."/>
            <person name="Wang L."/>
        </authorList>
    </citation>
    <scope>NUCLEOTIDE SEQUENCE [LARGE SCALE GENOMIC DNA]</scope>
    <source>
        <strain evidence="11">ATCC 90039 / CBS 2479 / JCM 2466 / KCTC 7840 / NCYC 2677 / UAMH 7654</strain>
    </source>
</reference>
<dbReference type="Proteomes" id="UP000002748">
    <property type="component" value="Unassembled WGS sequence"/>
</dbReference>
<evidence type="ECO:0000313" key="11">
    <source>
        <dbReference type="Proteomes" id="UP000002748"/>
    </source>
</evidence>
<dbReference type="InterPro" id="IPR026591">
    <property type="entry name" value="Sirtuin_cat_small_dom_sf"/>
</dbReference>
<evidence type="ECO:0000256" key="7">
    <source>
        <dbReference type="PROSITE-ProRule" id="PRU00236"/>
    </source>
</evidence>
<dbReference type="InterPro" id="IPR050134">
    <property type="entry name" value="NAD-dep_sirtuin_deacylases"/>
</dbReference>
<comment type="caution">
    <text evidence="7">Lacks conserved residue(s) required for the propagation of feature annotation.</text>
</comment>
<evidence type="ECO:0000256" key="1">
    <source>
        <dbReference type="ARBA" id="ARBA00004173"/>
    </source>
</evidence>
<dbReference type="InterPro" id="IPR003000">
    <property type="entry name" value="Sirtuin"/>
</dbReference>
<dbReference type="Gene3D" id="3.40.50.1220">
    <property type="entry name" value="TPP-binding domain"/>
    <property type="match status" value="1"/>
</dbReference>
<dbReference type="RefSeq" id="XP_014184119.1">
    <property type="nucleotide sequence ID" value="XM_014328644.1"/>
</dbReference>
<comment type="subcellular location">
    <subcellularLocation>
        <location evidence="1">Mitochondrion</location>
    </subcellularLocation>
</comment>
<evidence type="ECO:0000256" key="8">
    <source>
        <dbReference type="SAM" id="MobiDB-lite"/>
    </source>
</evidence>
<keyword evidence="6" id="KW-0496">Mitochondrion</keyword>
<gene>
    <name evidence="10" type="ORF">A1Q1_02732</name>
</gene>
<dbReference type="PANTHER" id="PTHR11085">
    <property type="entry name" value="NAD-DEPENDENT PROTEIN DEACYLASE SIRTUIN-5, MITOCHONDRIAL-RELATED"/>
    <property type="match status" value="1"/>
</dbReference>
<evidence type="ECO:0000256" key="4">
    <source>
        <dbReference type="ARBA" id="ARBA00022946"/>
    </source>
</evidence>
<dbReference type="KEGG" id="tasa:A1Q1_02732"/>
<dbReference type="AlphaFoldDB" id="J6FC44"/>
<dbReference type="GeneID" id="25986245"/>
<comment type="similarity">
    <text evidence="2">Belongs to the sirtuin family. Class I subfamily.</text>
</comment>
<evidence type="ECO:0000256" key="6">
    <source>
        <dbReference type="ARBA" id="ARBA00023128"/>
    </source>
</evidence>
<name>J6FC44_TRIAS</name>
<evidence type="ECO:0000256" key="2">
    <source>
        <dbReference type="ARBA" id="ARBA00006924"/>
    </source>
</evidence>
<dbReference type="Gene3D" id="3.30.1600.10">
    <property type="entry name" value="SIR2/SIRT2 'Small Domain"/>
    <property type="match status" value="1"/>
</dbReference>
<dbReference type="EMBL" id="ALBS01000020">
    <property type="protein sequence ID" value="EJT52682.1"/>
    <property type="molecule type" value="Genomic_DNA"/>
</dbReference>
<sequence>MVRISIPKLPDRPPLPPGPLTRMPVAEAGRWVAGFLRGDKDTEASRAGLREGAQPPERKGAEGTLIVTGAGVSVDSGIRAYRGKEGAYMNPNYHFNCSEKLTPAPSSMASLSRTHHAANCSGNDVSGVATSSFDLSHELTPDWARSFLGYPPVKAAQPNPLHIYLASLQALGLSHGLLTQNVDNLHRKALLRLQAVFGEHGARASASRILELHGTLAKVHCLQNGHEGTRDEWQKMLGDLNPIWDQEARDMVAEGRMPRTNPDGDVELPGADYASFVVPPCSQCAAVGQEGVVKPNVIFFGETLPSYVKEESFQLIDAASRLLVLGSTLATYSAFRLIKRAYEAGKPVLLISQGPSRADELDIFRMDRVAGPVMRAALENLLSGRNDPAARAVRDVWDSGVITAPGAQLPQLPQLPRLEEPAAQRSALA</sequence>
<evidence type="ECO:0000313" key="10">
    <source>
        <dbReference type="EMBL" id="EJT52682.1"/>
    </source>
</evidence>
<dbReference type="GO" id="GO:0017136">
    <property type="term" value="F:histone deacetylase activity, NAD-dependent"/>
    <property type="evidence" value="ECO:0007669"/>
    <property type="project" value="TreeGrafter"/>
</dbReference>
<dbReference type="InterPro" id="IPR029035">
    <property type="entry name" value="DHS-like_NAD/FAD-binding_dom"/>
</dbReference>
<organism evidence="10 11">
    <name type="scientific">Trichosporon asahii var. asahii (strain ATCC 90039 / CBS 2479 / JCM 2466 / KCTC 7840 / NBRC 103889/ NCYC 2677 / UAMH 7654)</name>
    <name type="common">Yeast</name>
    <dbReference type="NCBI Taxonomy" id="1186058"/>
    <lineage>
        <taxon>Eukaryota</taxon>
        <taxon>Fungi</taxon>
        <taxon>Dikarya</taxon>
        <taxon>Basidiomycota</taxon>
        <taxon>Agaricomycotina</taxon>
        <taxon>Tremellomycetes</taxon>
        <taxon>Trichosporonales</taxon>
        <taxon>Trichosporonaceae</taxon>
        <taxon>Trichosporon</taxon>
    </lineage>
</organism>
<dbReference type="PROSITE" id="PS50305">
    <property type="entry name" value="SIRTUIN"/>
    <property type="match status" value="1"/>
</dbReference>
<dbReference type="SUPFAM" id="SSF52467">
    <property type="entry name" value="DHS-like NAD/FAD-binding domain"/>
    <property type="match status" value="1"/>
</dbReference>
<comment type="caution">
    <text evidence="10">The sequence shown here is derived from an EMBL/GenBank/DDBJ whole genome shotgun (WGS) entry which is preliminary data.</text>
</comment>
<dbReference type="OrthoDB" id="424302at2759"/>
<protein>
    <recommendedName>
        <fullName evidence="9">Deacetylase sirtuin-type domain-containing protein</fullName>
    </recommendedName>
</protein>
<dbReference type="VEuPathDB" id="FungiDB:A1Q1_02732"/>
<feature type="domain" description="Deacetylase sirtuin-type" evidence="9">
    <location>
        <begin position="42"/>
        <end position="384"/>
    </location>
</feature>
<evidence type="ECO:0000256" key="5">
    <source>
        <dbReference type="ARBA" id="ARBA00023027"/>
    </source>
</evidence>
<proteinExistence type="inferred from homology"/>
<keyword evidence="5" id="KW-0520">NAD</keyword>
<dbReference type="GO" id="GO:0005739">
    <property type="term" value="C:mitochondrion"/>
    <property type="evidence" value="ECO:0007669"/>
    <property type="project" value="UniProtKB-SubCell"/>
</dbReference>
<dbReference type="InterPro" id="IPR026590">
    <property type="entry name" value="Ssirtuin_cat_dom"/>
</dbReference>
<accession>J6FC44</accession>
<keyword evidence="4" id="KW-0809">Transit peptide</keyword>
<keyword evidence="3" id="KW-0808">Transferase</keyword>
<feature type="region of interest" description="Disordered" evidence="8">
    <location>
        <begin position="1"/>
        <end position="20"/>
    </location>
</feature>
<dbReference type="Pfam" id="PF02146">
    <property type="entry name" value="SIR2"/>
    <property type="match status" value="1"/>
</dbReference>
<dbReference type="GO" id="GO:0070403">
    <property type="term" value="F:NAD+ binding"/>
    <property type="evidence" value="ECO:0007669"/>
    <property type="project" value="InterPro"/>
</dbReference>
<evidence type="ECO:0000259" key="9">
    <source>
        <dbReference type="PROSITE" id="PS50305"/>
    </source>
</evidence>